<sequence length="174" mass="19455">MEWTGARYADGPTAEVETWIDAPPERVWPVVTDVAAMAELSEEVQEVAWLDEGDGPALGRRFTGRNRHAAIGEWTTTSHVVECEEPRVFAWAVEDPDNPSATWRFTLEPRDGGTLLRQWVRIGPGPSGLTLVIDARPDREQKIVFVRMREHEHAMTRTVAGIKARVEARVEGTG</sequence>
<gene>
    <name evidence="1" type="ORF">HNR61_006000</name>
</gene>
<accession>A0A7W3LU28</accession>
<dbReference type="RefSeq" id="WP_182846430.1">
    <property type="nucleotide sequence ID" value="NZ_BAAALP010000023.1"/>
</dbReference>
<keyword evidence="2" id="KW-1185">Reference proteome</keyword>
<dbReference type="Gene3D" id="3.30.530.20">
    <property type="match status" value="1"/>
</dbReference>
<dbReference type="Pfam" id="PF10604">
    <property type="entry name" value="Polyketide_cyc2"/>
    <property type="match status" value="1"/>
</dbReference>
<dbReference type="EMBL" id="JACJIA010000008">
    <property type="protein sequence ID" value="MBA8954346.1"/>
    <property type="molecule type" value="Genomic_DNA"/>
</dbReference>
<proteinExistence type="predicted"/>
<dbReference type="InterPro" id="IPR023393">
    <property type="entry name" value="START-like_dom_sf"/>
</dbReference>
<evidence type="ECO:0000313" key="1">
    <source>
        <dbReference type="EMBL" id="MBA8954346.1"/>
    </source>
</evidence>
<dbReference type="CDD" id="cd07812">
    <property type="entry name" value="SRPBCC"/>
    <property type="match status" value="1"/>
</dbReference>
<reference evidence="1 2" key="1">
    <citation type="submission" date="2020-08" db="EMBL/GenBank/DDBJ databases">
        <title>Genomic Encyclopedia of Type Strains, Phase IV (KMG-IV): sequencing the most valuable type-strain genomes for metagenomic binning, comparative biology and taxonomic classification.</title>
        <authorList>
            <person name="Goeker M."/>
        </authorList>
    </citation>
    <scope>NUCLEOTIDE SEQUENCE [LARGE SCALE GENOMIC DNA]</scope>
    <source>
        <strain evidence="1 2">DSM 44197</strain>
    </source>
</reference>
<protein>
    <submittedName>
        <fullName evidence="1">Ligand-binding SRPBCC domain-containing protein</fullName>
    </submittedName>
</protein>
<dbReference type="AlphaFoldDB" id="A0A7W3LU28"/>
<organism evidence="1 2">
    <name type="scientific">Actinomadura namibiensis</name>
    <dbReference type="NCBI Taxonomy" id="182080"/>
    <lineage>
        <taxon>Bacteria</taxon>
        <taxon>Bacillati</taxon>
        <taxon>Actinomycetota</taxon>
        <taxon>Actinomycetes</taxon>
        <taxon>Streptosporangiales</taxon>
        <taxon>Thermomonosporaceae</taxon>
        <taxon>Actinomadura</taxon>
    </lineage>
</organism>
<name>A0A7W3LU28_ACTNM</name>
<dbReference type="SUPFAM" id="SSF55961">
    <property type="entry name" value="Bet v1-like"/>
    <property type="match status" value="1"/>
</dbReference>
<evidence type="ECO:0000313" key="2">
    <source>
        <dbReference type="Proteomes" id="UP000572680"/>
    </source>
</evidence>
<dbReference type="Proteomes" id="UP000572680">
    <property type="component" value="Unassembled WGS sequence"/>
</dbReference>
<comment type="caution">
    <text evidence="1">The sequence shown here is derived from an EMBL/GenBank/DDBJ whole genome shotgun (WGS) entry which is preliminary data.</text>
</comment>
<dbReference type="InterPro" id="IPR019587">
    <property type="entry name" value="Polyketide_cyclase/dehydratase"/>
</dbReference>